<feature type="repeat" description="ANK" evidence="1">
    <location>
        <begin position="61"/>
        <end position="93"/>
    </location>
</feature>
<evidence type="ECO:0000256" key="3">
    <source>
        <dbReference type="SAM" id="Phobius"/>
    </source>
</evidence>
<keyword evidence="3" id="KW-0812">Transmembrane</keyword>
<dbReference type="CDD" id="cd09487">
    <property type="entry name" value="SAM_superfamily"/>
    <property type="match status" value="1"/>
</dbReference>
<dbReference type="Gene3D" id="1.25.40.20">
    <property type="entry name" value="Ankyrin repeat-containing domain"/>
    <property type="match status" value="4"/>
</dbReference>
<dbReference type="PANTHER" id="PTHR24116">
    <property type="entry name" value="KINASE D-INTERACTING SUBSTRATE OF 220 KDA"/>
    <property type="match status" value="1"/>
</dbReference>
<dbReference type="Pfam" id="PF12796">
    <property type="entry name" value="Ank_2"/>
    <property type="match status" value="3"/>
</dbReference>
<dbReference type="InterPro" id="IPR013761">
    <property type="entry name" value="SAM/pointed_sf"/>
</dbReference>
<feature type="region of interest" description="Disordered" evidence="2">
    <location>
        <begin position="1580"/>
        <end position="1614"/>
    </location>
</feature>
<feature type="transmembrane region" description="Helical" evidence="3">
    <location>
        <begin position="579"/>
        <end position="603"/>
    </location>
</feature>
<proteinExistence type="predicted"/>
<dbReference type="GO" id="GO:0030165">
    <property type="term" value="F:PDZ domain binding"/>
    <property type="evidence" value="ECO:0007669"/>
    <property type="project" value="TreeGrafter"/>
</dbReference>
<gene>
    <name evidence="6" type="ORF">TMSB3V08_LOCUS6513</name>
</gene>
<dbReference type="SUPFAM" id="SSF48403">
    <property type="entry name" value="Ankyrin repeat"/>
    <property type="match status" value="1"/>
</dbReference>
<keyword evidence="3" id="KW-0472">Membrane</keyword>
<evidence type="ECO:0000259" key="4">
    <source>
        <dbReference type="Pfam" id="PF07693"/>
    </source>
</evidence>
<dbReference type="EMBL" id="OB794190">
    <property type="protein sequence ID" value="CAD7429737.1"/>
    <property type="molecule type" value="Genomic_DNA"/>
</dbReference>
<feature type="repeat" description="ANK" evidence="1">
    <location>
        <begin position="193"/>
        <end position="225"/>
    </location>
</feature>
<feature type="region of interest" description="Disordered" evidence="2">
    <location>
        <begin position="1081"/>
        <end position="1130"/>
    </location>
</feature>
<evidence type="ECO:0000256" key="2">
    <source>
        <dbReference type="SAM" id="MobiDB-lite"/>
    </source>
</evidence>
<dbReference type="InterPro" id="IPR052771">
    <property type="entry name" value="Neurotrophin_sig_adaptor"/>
</dbReference>
<feature type="repeat" description="ANK" evidence="1">
    <location>
        <begin position="226"/>
        <end position="258"/>
    </location>
</feature>
<reference evidence="6" key="1">
    <citation type="submission" date="2020-11" db="EMBL/GenBank/DDBJ databases">
        <authorList>
            <person name="Tran Van P."/>
        </authorList>
    </citation>
    <scope>NUCLEOTIDE SEQUENCE</scope>
</reference>
<dbReference type="InterPro" id="IPR011646">
    <property type="entry name" value="KAP_P-loop"/>
</dbReference>
<keyword evidence="1" id="KW-0040">ANK repeat</keyword>
<feature type="repeat" description="ANK" evidence="1">
    <location>
        <begin position="358"/>
        <end position="390"/>
    </location>
</feature>
<name>A0A7R9E9S3_9NEOP</name>
<dbReference type="Pfam" id="PF23307">
    <property type="entry name" value="SAM_KIDINS220"/>
    <property type="match status" value="1"/>
</dbReference>
<feature type="transmembrane region" description="Helical" evidence="3">
    <location>
        <begin position="551"/>
        <end position="573"/>
    </location>
</feature>
<organism evidence="6">
    <name type="scientific">Timema monikensis</name>
    <dbReference type="NCBI Taxonomy" id="170555"/>
    <lineage>
        <taxon>Eukaryota</taxon>
        <taxon>Metazoa</taxon>
        <taxon>Ecdysozoa</taxon>
        <taxon>Arthropoda</taxon>
        <taxon>Hexapoda</taxon>
        <taxon>Insecta</taxon>
        <taxon>Pterygota</taxon>
        <taxon>Neoptera</taxon>
        <taxon>Polyneoptera</taxon>
        <taxon>Phasmatodea</taxon>
        <taxon>Timematodea</taxon>
        <taxon>Timematoidea</taxon>
        <taxon>Timematidae</taxon>
        <taxon>Timema</taxon>
    </lineage>
</organism>
<dbReference type="Pfam" id="PF00023">
    <property type="entry name" value="Ank"/>
    <property type="match status" value="1"/>
</dbReference>
<feature type="compositionally biased region" description="Basic and acidic residues" evidence="2">
    <location>
        <begin position="1588"/>
        <end position="1612"/>
    </location>
</feature>
<feature type="domain" description="KAP NTPase" evidence="4">
    <location>
        <begin position="490"/>
        <end position="1190"/>
    </location>
</feature>
<evidence type="ECO:0008006" key="7">
    <source>
        <dbReference type="Google" id="ProtNLM"/>
    </source>
</evidence>
<protein>
    <recommendedName>
        <fullName evidence="7">KAP NTPase domain-containing protein</fullName>
    </recommendedName>
</protein>
<dbReference type="Gene3D" id="1.10.150.50">
    <property type="entry name" value="Transcription Factor, Ets-1"/>
    <property type="match status" value="1"/>
</dbReference>
<feature type="transmembrane region" description="Helical" evidence="3">
    <location>
        <begin position="724"/>
        <end position="749"/>
    </location>
</feature>
<dbReference type="SMART" id="SM00248">
    <property type="entry name" value="ANK"/>
    <property type="match status" value="10"/>
</dbReference>
<dbReference type="PANTHER" id="PTHR24116:SF0">
    <property type="entry name" value="KINASE D-INTERACTING SUBSTRATE OF 220 KDA"/>
    <property type="match status" value="1"/>
</dbReference>
<feature type="repeat" description="ANK" evidence="1">
    <location>
        <begin position="127"/>
        <end position="159"/>
    </location>
</feature>
<dbReference type="InterPro" id="IPR057092">
    <property type="entry name" value="SAM_KIDINS220"/>
</dbReference>
<sequence>MIPVVLQFLSDWWWLQTLHRSESMVSLCFRSLINYIADDNLIGLQNFLENKRVQVDDRDENGSTALIVAASKGKLLFVRELVNHGADVNAEDADNWTALLCAAKEGFTDICVELLEHGADLEHRDLGGWTALMWATYKGRSETSALFLERGAEANAHGNYHISSLLWAAGRGYAAIARDLVRHGAKVNVGDKYGTTALVWASRKGNAEIVDCLLKAGANVDTAGMYSWTPLLVATLGNHIDVVNLLLEHRPNVNALDKDGCTALALACKEGFHEIAVALLNVGAYINIQDRAGDTNLIHAVKGGHRSVVEALLKKYADVDISGKDRKTAVYWSVEKGNAAMVRLLLSANPDLEIATKDGDTPLLRAVRTRNVEIVQLLLDKKAKVSAADKKGDTVLHIAMRARSKSLLGAQSVGWCRLYCPLLTSCLLPTQAIVEVLLRNPKNSQLLYRPNRGGETPYNIDMNHQKTILGQIFGARRLNTNEDNENMLGYDLYSSALADILSEPSLSMPITVGLYAKWGSGKSFLLNKLRGKVCVIPEEMKNFARQWVDPVFQFSSLLLIVVVHMALVIGTVVGLASRWWVAGVSAGGTIVVLCYTFLMLIWYGSQRYDWYWPYNFNVFLTRKLNSLRLILQVMFCHPPGANLNDGLAAQPIKFYFTDQTRVSSSTGGENSVVQMLGSLYDAIENDCGSIPTRLYRAFRPKSSKLGSLGVKSTSSWRWRRLCCLPYSVIFVLSFLFLLVGISVLTIYLMDLNNYSVADENIVVWCGVFQEQCVLSHSRNIVYCHVSGTMFTVMFQEHCGMLCSKNIVEQCVLSCSRNNVYCHVPETLWCVVFQKHCVRSCSRNIVYDHVTGTMFTVVFQEHCGIMCTVTFQEHCGVVFQKHCVQSCSRNIVVVVIEQTVAHVTLITIALLLCVGVVANLYTWGQMIQALLFSQRRHLQRAIARLDTLKSEGFLQALRSEVNLMTEMVKCVDSFTSQQTRLVVIVDGLDSCEQDKVLLVLDAVHMLFSDTTSPFIVILAIDPHIISKIASQAVEFNSRRLFSESNIGGHDYLRNMVHLPFYLQNSGLRKVKVAQQTAHHHRKSMSAWADAEETVGVPPSGPLSTMGGSRRMSTESGMSSSEKLKPPGGLIRKGSRKLKLSESIASSLGSNLNRVGGAHDLTKMLLTDDYFSDVNPRSMRRLMNVVYITGRLLKAFQIDFNWYHLASWVNITEQWPYRTSWVILHYSMHEESYDDNTSLKSLYDKLRPLIPLSKEVEPLLELDRDERKFDIFLTFHRSSLLISDLKIFLPFTINLDPYIKKVIKEDHQNMEEAGELQFMVPSPPAPLPPQAANTTTPIWGAQKSSLLRRQRTSTGSDERLGHQHWFRRASSAPGLVQTSVKRTRTGSDERLAHQHWRQLSRSATLQGPGAAYPQPSMVGWPPHWLSMQDSMSMMPRPSLYPQMSAVTVLPSEVLDVKLSSLSVDGVCDLFTKVEDLNSPSTPQYVSVMRENNISGRVLLHCDLEELKKVLQMNFGDWELFRMIVVSLREQELTCFSHQEELNYKNVRFAVPSPHATPQLPERKGLAPMFSLKNTRIFYTMSLSKSPSLPNDKDKSTSRSESRTTNKQSIMEKQEAQPFQTWYTSSHDQLCHTEFLSKGHEQSSAVVPSDELSGERVRQVTFWWASVRTGGNTSLLCRSVLTTTSTDARRSTTRNRPSRDQAKSIMVQGPRLPCGSRVYLLWMTYNPSLGHHKHKIPDSSQVASNFDT</sequence>
<dbReference type="InterPro" id="IPR002110">
    <property type="entry name" value="Ankyrin_rpt"/>
</dbReference>
<feature type="repeat" description="ANK" evidence="1">
    <location>
        <begin position="292"/>
        <end position="324"/>
    </location>
</feature>
<feature type="repeat" description="ANK" evidence="1">
    <location>
        <begin position="259"/>
        <end position="291"/>
    </location>
</feature>
<dbReference type="InterPro" id="IPR036770">
    <property type="entry name" value="Ankyrin_rpt-contain_sf"/>
</dbReference>
<dbReference type="PROSITE" id="PS50297">
    <property type="entry name" value="ANK_REP_REGION"/>
    <property type="match status" value="6"/>
</dbReference>
<evidence type="ECO:0000256" key="1">
    <source>
        <dbReference type="PROSITE-ProRule" id="PRU00023"/>
    </source>
</evidence>
<evidence type="ECO:0000313" key="6">
    <source>
        <dbReference type="EMBL" id="CAD7429737.1"/>
    </source>
</evidence>
<accession>A0A7R9E9S3</accession>
<dbReference type="Pfam" id="PF07693">
    <property type="entry name" value="KAP_NTPase"/>
    <property type="match status" value="1"/>
</dbReference>
<dbReference type="GO" id="GO:0019887">
    <property type="term" value="F:protein kinase regulator activity"/>
    <property type="evidence" value="ECO:0007669"/>
    <property type="project" value="TreeGrafter"/>
</dbReference>
<feature type="repeat" description="ANK" evidence="1">
    <location>
        <begin position="94"/>
        <end position="126"/>
    </location>
</feature>
<dbReference type="PROSITE" id="PS50088">
    <property type="entry name" value="ANK_REPEAT"/>
    <property type="match status" value="8"/>
</dbReference>
<keyword evidence="3" id="KW-1133">Transmembrane helix</keyword>
<feature type="domain" description="Kinase D-interacting substrate of 220 kDa-like SAM" evidence="5">
    <location>
        <begin position="1454"/>
        <end position="1537"/>
    </location>
</feature>
<evidence type="ECO:0000259" key="5">
    <source>
        <dbReference type="Pfam" id="PF23307"/>
    </source>
</evidence>
<dbReference type="SUPFAM" id="SSF47769">
    <property type="entry name" value="SAM/Pointed domain"/>
    <property type="match status" value="1"/>
</dbReference>